<evidence type="ECO:0000256" key="1">
    <source>
        <dbReference type="SAM" id="Phobius"/>
    </source>
</evidence>
<evidence type="ECO:0008006" key="4">
    <source>
        <dbReference type="Google" id="ProtNLM"/>
    </source>
</evidence>
<name>A0A0R1YEE8_9LACO</name>
<dbReference type="InterPro" id="IPR046481">
    <property type="entry name" value="DUF6574"/>
</dbReference>
<dbReference type="Pfam" id="PF20214">
    <property type="entry name" value="DUF6574"/>
    <property type="match status" value="1"/>
</dbReference>
<feature type="transmembrane region" description="Helical" evidence="1">
    <location>
        <begin position="223"/>
        <end position="243"/>
    </location>
</feature>
<evidence type="ECO:0000313" key="3">
    <source>
        <dbReference type="Proteomes" id="UP000051223"/>
    </source>
</evidence>
<feature type="transmembrane region" description="Helical" evidence="1">
    <location>
        <begin position="255"/>
        <end position="276"/>
    </location>
</feature>
<keyword evidence="1" id="KW-0472">Membrane</keyword>
<gene>
    <name evidence="2" type="ORF">FC39_GL000019</name>
</gene>
<dbReference type="AlphaFoldDB" id="A0A0R1YEE8"/>
<dbReference type="Proteomes" id="UP000051223">
    <property type="component" value="Unassembled WGS sequence"/>
</dbReference>
<evidence type="ECO:0000313" key="2">
    <source>
        <dbReference type="EMBL" id="KRM40823.1"/>
    </source>
</evidence>
<dbReference type="EMBL" id="AZGI01000006">
    <property type="protein sequence ID" value="KRM40823.1"/>
    <property type="molecule type" value="Genomic_DNA"/>
</dbReference>
<sequence>MSPDVNFCTNCGADIRNTPLDSEIQAQQTQATMPVQPQAQVTQPTVPVTQTRRSQATQMTQPTVAQQTMSQPQTQQSNISENAANMWQWFVNSWKHPFETQTAERWYGWVTLLVENVLLILGLYICVNKYAQNQFGNSDMGEAAQNVVSNFSTSLLFELFLYLVLIAAAMIAAGYYAHKFVYGQTENIFDFINRIVSCSNLSAILYVVSFVCLIIGSEDMLKLGLPLAGIAMVIFSLSVYAVVTGDSAPTVQDKFYGLLIVVVIQFLVMFILSKIFGDAVYGQVQDLIHGSFNGMF</sequence>
<proteinExistence type="predicted"/>
<comment type="caution">
    <text evidence="2">The sequence shown here is derived from an EMBL/GenBank/DDBJ whole genome shotgun (WGS) entry which is preliminary data.</text>
</comment>
<keyword evidence="1" id="KW-0812">Transmembrane</keyword>
<feature type="transmembrane region" description="Helical" evidence="1">
    <location>
        <begin position="106"/>
        <end position="125"/>
    </location>
</feature>
<reference evidence="2 3" key="1">
    <citation type="journal article" date="2015" name="Genome Announc.">
        <title>Expanding the biotechnology potential of lactobacilli through comparative genomics of 213 strains and associated genera.</title>
        <authorList>
            <person name="Sun Z."/>
            <person name="Harris H.M."/>
            <person name="McCann A."/>
            <person name="Guo C."/>
            <person name="Argimon S."/>
            <person name="Zhang W."/>
            <person name="Yang X."/>
            <person name="Jeffery I.B."/>
            <person name="Cooney J.C."/>
            <person name="Kagawa T.F."/>
            <person name="Liu W."/>
            <person name="Song Y."/>
            <person name="Salvetti E."/>
            <person name="Wrobel A."/>
            <person name="Rasinkangas P."/>
            <person name="Parkhill J."/>
            <person name="Rea M.C."/>
            <person name="O'Sullivan O."/>
            <person name="Ritari J."/>
            <person name="Douillard F.P."/>
            <person name="Paul Ross R."/>
            <person name="Yang R."/>
            <person name="Briner A.E."/>
            <person name="Felis G.E."/>
            <person name="de Vos W.M."/>
            <person name="Barrangou R."/>
            <person name="Klaenhammer T.R."/>
            <person name="Caufield P.W."/>
            <person name="Cui Y."/>
            <person name="Zhang H."/>
            <person name="O'Toole P.W."/>
        </authorList>
    </citation>
    <scope>NUCLEOTIDE SEQUENCE [LARGE SCALE GENOMIC DNA]</scope>
    <source>
        <strain evidence="2 3">DSM 5661</strain>
    </source>
</reference>
<organism evidence="2 3">
    <name type="scientific">Lactobacillus hamsteri DSM 5661 = JCM 6256</name>
    <dbReference type="NCBI Taxonomy" id="1423754"/>
    <lineage>
        <taxon>Bacteria</taxon>
        <taxon>Bacillati</taxon>
        <taxon>Bacillota</taxon>
        <taxon>Bacilli</taxon>
        <taxon>Lactobacillales</taxon>
        <taxon>Lactobacillaceae</taxon>
        <taxon>Lactobacillus</taxon>
    </lineage>
</organism>
<feature type="transmembrane region" description="Helical" evidence="1">
    <location>
        <begin position="198"/>
        <end position="217"/>
    </location>
</feature>
<dbReference type="PATRIC" id="fig|1423754.3.peg.19"/>
<accession>A0A0R1YEE8</accession>
<protein>
    <recommendedName>
        <fullName evidence="4">Zinc ribbon domain-containing protein</fullName>
    </recommendedName>
</protein>
<keyword evidence="1" id="KW-1133">Transmembrane helix</keyword>
<feature type="transmembrane region" description="Helical" evidence="1">
    <location>
        <begin position="159"/>
        <end position="177"/>
    </location>
</feature>
<keyword evidence="3" id="KW-1185">Reference proteome</keyword>
<dbReference type="STRING" id="1423754.FC39_GL000019"/>
<dbReference type="eggNOG" id="COG3064">
    <property type="taxonomic scope" value="Bacteria"/>
</dbReference>